<evidence type="ECO:0000313" key="2">
    <source>
        <dbReference type="EMBL" id="KAL3787602.1"/>
    </source>
</evidence>
<dbReference type="EMBL" id="JALLPJ020000605">
    <property type="protein sequence ID" value="KAL3787602.1"/>
    <property type="molecule type" value="Genomic_DNA"/>
</dbReference>
<feature type="compositionally biased region" description="Acidic residues" evidence="1">
    <location>
        <begin position="57"/>
        <end position="97"/>
    </location>
</feature>
<evidence type="ECO:0000313" key="3">
    <source>
        <dbReference type="Proteomes" id="UP001530400"/>
    </source>
</evidence>
<dbReference type="AlphaFoldDB" id="A0ABD3PI79"/>
<evidence type="ECO:0000256" key="1">
    <source>
        <dbReference type="SAM" id="MobiDB-lite"/>
    </source>
</evidence>
<keyword evidence="3" id="KW-1185">Reference proteome</keyword>
<name>A0ABD3PI79_9STRA</name>
<gene>
    <name evidence="2" type="ORF">ACHAWO_005520</name>
</gene>
<proteinExistence type="predicted"/>
<dbReference type="Proteomes" id="UP001530400">
    <property type="component" value="Unassembled WGS sequence"/>
</dbReference>
<accession>A0ABD3PI79</accession>
<protein>
    <submittedName>
        <fullName evidence="2">Uncharacterized protein</fullName>
    </submittedName>
</protein>
<comment type="caution">
    <text evidence="2">The sequence shown here is derived from an EMBL/GenBank/DDBJ whole genome shotgun (WGS) entry which is preliminary data.</text>
</comment>
<organism evidence="2 3">
    <name type="scientific">Cyclotella atomus</name>
    <dbReference type="NCBI Taxonomy" id="382360"/>
    <lineage>
        <taxon>Eukaryota</taxon>
        <taxon>Sar</taxon>
        <taxon>Stramenopiles</taxon>
        <taxon>Ochrophyta</taxon>
        <taxon>Bacillariophyta</taxon>
        <taxon>Coscinodiscophyceae</taxon>
        <taxon>Thalassiosirophycidae</taxon>
        <taxon>Stephanodiscales</taxon>
        <taxon>Stephanodiscaceae</taxon>
        <taxon>Cyclotella</taxon>
    </lineage>
</organism>
<reference evidence="2 3" key="1">
    <citation type="submission" date="2024-10" db="EMBL/GenBank/DDBJ databases">
        <title>Updated reference genomes for cyclostephanoid diatoms.</title>
        <authorList>
            <person name="Roberts W.R."/>
            <person name="Alverson A.J."/>
        </authorList>
    </citation>
    <scope>NUCLEOTIDE SEQUENCE [LARGE SCALE GENOMIC DNA]</scope>
    <source>
        <strain evidence="2 3">AJA010-31</strain>
    </source>
</reference>
<feature type="region of interest" description="Disordered" evidence="1">
    <location>
        <begin position="51"/>
        <end position="103"/>
    </location>
</feature>
<sequence>MIHDPSGVARSLPWDAFATEVGSVQDEVEGKRPVRYLDGLLESEVVWDSDVGYGDGVEIDDVDTGDEQEEEVDDDVNKEDYNDWDEEEYRYENDSDNSEGGGL</sequence>